<sequence>MTSNLKNIYFDRYNENSSNDSTETYLYNYNTEDVELSNNSSYMCLNETIDYYTECNRKILNSETD</sequence>
<organism evidence="1">
    <name type="scientific">Laurencieae sp</name>
    <dbReference type="NCBI Taxonomy" id="2007162"/>
    <lineage>
        <taxon>Eukaryota</taxon>
        <taxon>Rhodophyta</taxon>
        <taxon>Florideophyceae</taxon>
        <taxon>Rhodymeniophycidae</taxon>
        <taxon>Ceramiales</taxon>
        <taxon>Rhodomelaceae</taxon>
        <taxon>Laurencieae</taxon>
    </lineage>
</organism>
<dbReference type="EMBL" id="MF101412">
    <property type="protein sequence ID" value="ARW60179.1"/>
    <property type="molecule type" value="Genomic_DNA"/>
</dbReference>
<reference evidence="1" key="1">
    <citation type="journal article" date="2017" name="J. Phycol.">
        <title>Analysis of chloroplast genomes and a supermatrix inform reclassification of the Rhodomelaceae (Rhodophyta).</title>
        <authorList>
            <person name="Diaz-Tapia P."/>
            <person name="Maggs C.A."/>
            <person name="West J.A."/>
            <person name="Verbruggen H."/>
        </authorList>
    </citation>
    <scope>NUCLEOTIDE SEQUENCE</scope>
    <source>
        <strain evidence="1">JFC1711</strain>
    </source>
</reference>
<name>A0A1Z1M287_9FLOR</name>
<proteinExistence type="predicted"/>
<gene>
    <name evidence="1" type="primary">ConsOrf1</name>
</gene>
<evidence type="ECO:0000313" key="1">
    <source>
        <dbReference type="EMBL" id="ARW60179.1"/>
    </source>
</evidence>
<geneLocation type="chloroplast" evidence="1"/>
<accession>A0A1Z1M287</accession>
<keyword evidence="1" id="KW-0934">Plastid</keyword>
<keyword evidence="1" id="KW-0150">Chloroplast</keyword>
<dbReference type="AlphaFoldDB" id="A0A1Z1M287"/>
<protein>
    <submittedName>
        <fullName evidence="1">Uncharacterized protein</fullName>
    </submittedName>
</protein>